<feature type="region of interest" description="Disordered" evidence="1">
    <location>
        <begin position="175"/>
        <end position="270"/>
    </location>
</feature>
<organism evidence="2 3">
    <name type="scientific">Streptomyces bingchenggensis (strain BCW-1)</name>
    <dbReference type="NCBI Taxonomy" id="749414"/>
    <lineage>
        <taxon>Bacteria</taxon>
        <taxon>Bacillati</taxon>
        <taxon>Actinomycetota</taxon>
        <taxon>Actinomycetes</taxon>
        <taxon>Kitasatosporales</taxon>
        <taxon>Streptomycetaceae</taxon>
        <taxon>Streptomyces</taxon>
    </lineage>
</organism>
<dbReference type="PATRIC" id="fig|749414.3.peg.7354"/>
<dbReference type="RefSeq" id="WP_014179715.1">
    <property type="nucleotide sequence ID" value="NC_016582.1"/>
</dbReference>
<dbReference type="Proteomes" id="UP000000377">
    <property type="component" value="Chromosome"/>
</dbReference>
<feature type="compositionally biased region" description="Low complexity" evidence="1">
    <location>
        <begin position="185"/>
        <end position="216"/>
    </location>
</feature>
<evidence type="ECO:0000313" key="2">
    <source>
        <dbReference type="EMBL" id="ADI10265.1"/>
    </source>
</evidence>
<evidence type="ECO:0000256" key="1">
    <source>
        <dbReference type="SAM" id="MobiDB-lite"/>
    </source>
</evidence>
<name>D7C3P0_STRBB</name>
<dbReference type="eggNOG" id="ENOG5033IG0">
    <property type="taxonomic scope" value="Bacteria"/>
</dbReference>
<feature type="compositionally biased region" description="Low complexity" evidence="1">
    <location>
        <begin position="240"/>
        <end position="262"/>
    </location>
</feature>
<keyword evidence="3" id="KW-1185">Reference proteome</keyword>
<protein>
    <submittedName>
        <fullName evidence="2">Secreted protein</fullName>
    </submittedName>
</protein>
<dbReference type="HOGENOM" id="CLU_087296_0_0_11"/>
<dbReference type="KEGG" id="sbh:SBI_07145"/>
<proteinExistence type="predicted"/>
<sequence>MEAVVWILLLVFLLFVSVGVYAGVRAVKAAKRSIDRTVSQARRTVEDTRLRAKQFVQPGPAGELAELRLSLRTSMRATHEVLRAGAPQDPSLSEALGLFERLSAHGRELDEELKRLEQEPTRTRLEAQLPELRERTERITRSADSLRWAAQDRAQRFARDDLDALDREIEVEAGALRHWAPEPEPSSSAASGTAAASAGPAASAPGPASPAAHPTSGEPPRSITGTGSTAGKDSWWQALTSPADAAGASPADTARTSAADAAGTRRKNTN</sequence>
<accession>D7C3P0</accession>
<gene>
    <name evidence="2" type="ordered locus">SBI_07145</name>
</gene>
<dbReference type="EMBL" id="CP002047">
    <property type="protein sequence ID" value="ADI10265.1"/>
    <property type="molecule type" value="Genomic_DNA"/>
</dbReference>
<evidence type="ECO:0000313" key="3">
    <source>
        <dbReference type="Proteomes" id="UP000000377"/>
    </source>
</evidence>
<dbReference type="AlphaFoldDB" id="D7C3P0"/>
<reference evidence="2 3" key="1">
    <citation type="journal article" date="2010" name="J. Bacteriol.">
        <title>Genome sequence of the milbemycin-producing bacterium Streptomyces bingchenggensis.</title>
        <authorList>
            <person name="Wang X.J."/>
            <person name="Yan Y.J."/>
            <person name="Zhang B."/>
            <person name="An J."/>
            <person name="Wang J.J."/>
            <person name="Tian J."/>
            <person name="Jiang L."/>
            <person name="Chen Y.H."/>
            <person name="Huang S.X."/>
            <person name="Yin M."/>
            <person name="Zhang J."/>
            <person name="Gao A.L."/>
            <person name="Liu C.X."/>
            <person name="Zhu Z.X."/>
            <person name="Xiang W.S."/>
        </authorList>
    </citation>
    <scope>NUCLEOTIDE SEQUENCE [LARGE SCALE GENOMIC DNA]</scope>
    <source>
        <strain evidence="2 3">BCW-1</strain>
    </source>
</reference>
<dbReference type="STRING" id="749414.SBI_07145"/>